<evidence type="ECO:0000313" key="3">
    <source>
        <dbReference type="Proteomes" id="UP000007801"/>
    </source>
</evidence>
<feature type="chain" id="PRO_5006153900" description="Secreted protein" evidence="1">
    <location>
        <begin position="28"/>
        <end position="84"/>
    </location>
</feature>
<dbReference type="Proteomes" id="UP000007801">
    <property type="component" value="Unassembled WGS sequence"/>
</dbReference>
<feature type="signal peptide" evidence="1">
    <location>
        <begin position="1"/>
        <end position="27"/>
    </location>
</feature>
<evidence type="ECO:0000256" key="1">
    <source>
        <dbReference type="SAM" id="SignalP"/>
    </source>
</evidence>
<dbReference type="AlphaFoldDB" id="A0A0P8XFZ6"/>
<keyword evidence="3" id="KW-1185">Reference proteome</keyword>
<name>A0A0P8XFZ6_DROAN</name>
<sequence length="84" mass="9251">MTTHRGMGRWGRRHGFFLSVFIDVAVNLNCGKCSSRRDGQLSACRLSSRSELLTISLNFGVKLFIGPSSRGTLNRTLYPCSSAP</sequence>
<evidence type="ECO:0008006" key="4">
    <source>
        <dbReference type="Google" id="ProtNLM"/>
    </source>
</evidence>
<accession>A0A0P8XFZ6</accession>
<dbReference type="InParanoid" id="A0A0P8XFZ6"/>
<organism evidence="2 3">
    <name type="scientific">Drosophila ananassae</name>
    <name type="common">Fruit fly</name>
    <dbReference type="NCBI Taxonomy" id="7217"/>
    <lineage>
        <taxon>Eukaryota</taxon>
        <taxon>Metazoa</taxon>
        <taxon>Ecdysozoa</taxon>
        <taxon>Arthropoda</taxon>
        <taxon>Hexapoda</taxon>
        <taxon>Insecta</taxon>
        <taxon>Pterygota</taxon>
        <taxon>Neoptera</taxon>
        <taxon>Endopterygota</taxon>
        <taxon>Diptera</taxon>
        <taxon>Brachycera</taxon>
        <taxon>Muscomorpha</taxon>
        <taxon>Ephydroidea</taxon>
        <taxon>Drosophilidae</taxon>
        <taxon>Drosophila</taxon>
        <taxon>Sophophora</taxon>
    </lineage>
</organism>
<protein>
    <recommendedName>
        <fullName evidence="4">Secreted protein</fullName>
    </recommendedName>
</protein>
<keyword evidence="1" id="KW-0732">Signal</keyword>
<evidence type="ECO:0000313" key="2">
    <source>
        <dbReference type="EMBL" id="KPU73693.1"/>
    </source>
</evidence>
<gene>
    <name evidence="2" type="primary">Dana\GF27730</name>
    <name evidence="2" type="ORF">GF27730</name>
</gene>
<proteinExistence type="predicted"/>
<reference evidence="2 3" key="1">
    <citation type="journal article" date="2007" name="Nature">
        <title>Evolution of genes and genomes on the Drosophila phylogeny.</title>
        <authorList>
            <consortium name="Drosophila 12 Genomes Consortium"/>
            <person name="Clark A.G."/>
            <person name="Eisen M.B."/>
            <person name="Smith D.R."/>
            <person name="Bergman C.M."/>
            <person name="Oliver B."/>
            <person name="Markow T.A."/>
            <person name="Kaufman T.C."/>
            <person name="Kellis M."/>
            <person name="Gelbart W."/>
            <person name="Iyer V.N."/>
            <person name="Pollard D.A."/>
            <person name="Sackton T.B."/>
            <person name="Larracuente A.M."/>
            <person name="Singh N.D."/>
            <person name="Abad J.P."/>
            <person name="Abt D.N."/>
            <person name="Adryan B."/>
            <person name="Aguade M."/>
            <person name="Akashi H."/>
            <person name="Anderson W.W."/>
            <person name="Aquadro C.F."/>
            <person name="Ardell D.H."/>
            <person name="Arguello R."/>
            <person name="Artieri C.G."/>
            <person name="Barbash D.A."/>
            <person name="Barker D."/>
            <person name="Barsanti P."/>
            <person name="Batterham P."/>
            <person name="Batzoglou S."/>
            <person name="Begun D."/>
            <person name="Bhutkar A."/>
            <person name="Blanco E."/>
            <person name="Bosak S.A."/>
            <person name="Bradley R.K."/>
            <person name="Brand A.D."/>
            <person name="Brent M.R."/>
            <person name="Brooks A.N."/>
            <person name="Brown R.H."/>
            <person name="Butlin R.K."/>
            <person name="Caggese C."/>
            <person name="Calvi B.R."/>
            <person name="Bernardo de Carvalho A."/>
            <person name="Caspi A."/>
            <person name="Castrezana S."/>
            <person name="Celniker S.E."/>
            <person name="Chang J.L."/>
            <person name="Chapple C."/>
            <person name="Chatterji S."/>
            <person name="Chinwalla A."/>
            <person name="Civetta A."/>
            <person name="Clifton S.W."/>
            <person name="Comeron J.M."/>
            <person name="Costello J.C."/>
            <person name="Coyne J.A."/>
            <person name="Daub J."/>
            <person name="David R.G."/>
            <person name="Delcher A.L."/>
            <person name="Delehaunty K."/>
            <person name="Do C.B."/>
            <person name="Ebling H."/>
            <person name="Edwards K."/>
            <person name="Eickbush T."/>
            <person name="Evans J.D."/>
            <person name="Filipski A."/>
            <person name="Findeiss S."/>
            <person name="Freyhult E."/>
            <person name="Fulton L."/>
            <person name="Fulton R."/>
            <person name="Garcia A.C."/>
            <person name="Gardiner A."/>
            <person name="Garfield D.A."/>
            <person name="Garvin B.E."/>
            <person name="Gibson G."/>
            <person name="Gilbert D."/>
            <person name="Gnerre S."/>
            <person name="Godfrey J."/>
            <person name="Good R."/>
            <person name="Gotea V."/>
            <person name="Gravely B."/>
            <person name="Greenberg A.J."/>
            <person name="Griffiths-Jones S."/>
            <person name="Gross S."/>
            <person name="Guigo R."/>
            <person name="Gustafson E.A."/>
            <person name="Haerty W."/>
            <person name="Hahn M.W."/>
            <person name="Halligan D.L."/>
            <person name="Halpern A.L."/>
            <person name="Halter G.M."/>
            <person name="Han M.V."/>
            <person name="Heger A."/>
            <person name="Hillier L."/>
            <person name="Hinrichs A.S."/>
            <person name="Holmes I."/>
            <person name="Hoskins R.A."/>
            <person name="Hubisz M.J."/>
            <person name="Hultmark D."/>
            <person name="Huntley M.A."/>
            <person name="Jaffe D.B."/>
            <person name="Jagadeeshan S."/>
            <person name="Jeck W.R."/>
            <person name="Johnson J."/>
            <person name="Jones C.D."/>
            <person name="Jordan W.C."/>
            <person name="Karpen G.H."/>
            <person name="Kataoka E."/>
            <person name="Keightley P.D."/>
            <person name="Kheradpour P."/>
            <person name="Kirkness E.F."/>
            <person name="Koerich L.B."/>
            <person name="Kristiansen K."/>
            <person name="Kudrna D."/>
            <person name="Kulathinal R.J."/>
            <person name="Kumar S."/>
            <person name="Kwok R."/>
            <person name="Lander E."/>
            <person name="Langley C.H."/>
            <person name="Lapoint R."/>
            <person name="Lazzaro B.P."/>
            <person name="Lee S.J."/>
            <person name="Levesque L."/>
            <person name="Li R."/>
            <person name="Lin C.F."/>
            <person name="Lin M.F."/>
            <person name="Lindblad-Toh K."/>
            <person name="Llopart A."/>
            <person name="Long M."/>
            <person name="Low L."/>
            <person name="Lozovsky E."/>
            <person name="Lu J."/>
            <person name="Luo M."/>
            <person name="Machado C.A."/>
            <person name="Makalowski W."/>
            <person name="Marzo M."/>
            <person name="Matsuda M."/>
            <person name="Matzkin L."/>
            <person name="McAllister B."/>
            <person name="McBride C.S."/>
            <person name="McKernan B."/>
            <person name="McKernan K."/>
            <person name="Mendez-Lago M."/>
            <person name="Minx P."/>
            <person name="Mollenhauer M.U."/>
            <person name="Montooth K."/>
            <person name="Mount S.M."/>
            <person name="Mu X."/>
            <person name="Myers E."/>
            <person name="Negre B."/>
            <person name="Newfeld S."/>
            <person name="Nielsen R."/>
            <person name="Noor M.A."/>
            <person name="O'Grady P."/>
            <person name="Pachter L."/>
            <person name="Papaceit M."/>
            <person name="Parisi M.J."/>
            <person name="Parisi M."/>
            <person name="Parts L."/>
            <person name="Pedersen J.S."/>
            <person name="Pesole G."/>
            <person name="Phillippy A.M."/>
            <person name="Ponting C.P."/>
            <person name="Pop M."/>
            <person name="Porcelli D."/>
            <person name="Powell J.R."/>
            <person name="Prohaska S."/>
            <person name="Pruitt K."/>
            <person name="Puig M."/>
            <person name="Quesneville H."/>
            <person name="Ram K.R."/>
            <person name="Rand D."/>
            <person name="Rasmussen M.D."/>
            <person name="Reed L.K."/>
            <person name="Reenan R."/>
            <person name="Reily A."/>
            <person name="Remington K.A."/>
            <person name="Rieger T.T."/>
            <person name="Ritchie M.G."/>
            <person name="Robin C."/>
            <person name="Rogers Y.H."/>
            <person name="Rohde C."/>
            <person name="Rozas J."/>
            <person name="Rubenfield M.J."/>
            <person name="Ruiz A."/>
            <person name="Russo S."/>
            <person name="Salzberg S.L."/>
            <person name="Sanchez-Gracia A."/>
            <person name="Saranga D.J."/>
            <person name="Sato H."/>
            <person name="Schaeffer S.W."/>
            <person name="Schatz M.C."/>
            <person name="Schlenke T."/>
            <person name="Schwartz R."/>
            <person name="Segarra C."/>
            <person name="Singh R.S."/>
            <person name="Sirot L."/>
            <person name="Sirota M."/>
            <person name="Sisneros N.B."/>
            <person name="Smith C.D."/>
            <person name="Smith T.F."/>
            <person name="Spieth J."/>
            <person name="Stage D.E."/>
            <person name="Stark A."/>
            <person name="Stephan W."/>
            <person name="Strausberg R.L."/>
            <person name="Strempel S."/>
            <person name="Sturgill D."/>
            <person name="Sutton G."/>
            <person name="Sutton G.G."/>
            <person name="Tao W."/>
            <person name="Teichmann S."/>
            <person name="Tobari Y.N."/>
            <person name="Tomimura Y."/>
            <person name="Tsolas J.M."/>
            <person name="Valente V.L."/>
            <person name="Venter E."/>
            <person name="Venter J.C."/>
            <person name="Vicario S."/>
            <person name="Vieira F.G."/>
            <person name="Vilella A.J."/>
            <person name="Villasante A."/>
            <person name="Walenz B."/>
            <person name="Wang J."/>
            <person name="Wasserman M."/>
            <person name="Watts T."/>
            <person name="Wilson D."/>
            <person name="Wilson R.K."/>
            <person name="Wing R.A."/>
            <person name="Wolfner M.F."/>
            <person name="Wong A."/>
            <person name="Wong G.K."/>
            <person name="Wu C.I."/>
            <person name="Wu G."/>
            <person name="Yamamoto D."/>
            <person name="Yang H.P."/>
            <person name="Yang S.P."/>
            <person name="Yorke J.A."/>
            <person name="Yoshida K."/>
            <person name="Zdobnov E."/>
            <person name="Zhang P."/>
            <person name="Zhang Y."/>
            <person name="Zimin A.V."/>
            <person name="Baldwin J."/>
            <person name="Abdouelleil A."/>
            <person name="Abdulkadir J."/>
            <person name="Abebe A."/>
            <person name="Abera B."/>
            <person name="Abreu J."/>
            <person name="Acer S.C."/>
            <person name="Aftuck L."/>
            <person name="Alexander A."/>
            <person name="An P."/>
            <person name="Anderson E."/>
            <person name="Anderson S."/>
            <person name="Arachi H."/>
            <person name="Azer M."/>
            <person name="Bachantsang P."/>
            <person name="Barry A."/>
            <person name="Bayul T."/>
            <person name="Berlin A."/>
            <person name="Bessette D."/>
            <person name="Bloom T."/>
            <person name="Blye J."/>
            <person name="Boguslavskiy L."/>
            <person name="Bonnet C."/>
            <person name="Boukhgalter B."/>
            <person name="Bourzgui I."/>
            <person name="Brown A."/>
            <person name="Cahill P."/>
            <person name="Channer S."/>
            <person name="Cheshatsang Y."/>
            <person name="Chuda L."/>
            <person name="Citroen M."/>
            <person name="Collymore A."/>
            <person name="Cooke P."/>
            <person name="Costello M."/>
            <person name="D'Aco K."/>
            <person name="Daza R."/>
            <person name="De Haan G."/>
            <person name="DeGray S."/>
            <person name="DeMaso C."/>
            <person name="Dhargay N."/>
            <person name="Dooley K."/>
            <person name="Dooley E."/>
            <person name="Doricent M."/>
            <person name="Dorje P."/>
            <person name="Dorjee K."/>
            <person name="Dupes A."/>
            <person name="Elong R."/>
            <person name="Falk J."/>
            <person name="Farina A."/>
            <person name="Faro S."/>
            <person name="Ferguson D."/>
            <person name="Fisher S."/>
            <person name="Foley C.D."/>
            <person name="Franke A."/>
            <person name="Friedrich D."/>
            <person name="Gadbois L."/>
            <person name="Gearin G."/>
            <person name="Gearin C.R."/>
            <person name="Giannoukos G."/>
            <person name="Goode T."/>
            <person name="Graham J."/>
            <person name="Grandbois E."/>
            <person name="Grewal S."/>
            <person name="Gyaltsen K."/>
            <person name="Hafez N."/>
            <person name="Hagos B."/>
            <person name="Hall J."/>
            <person name="Henson C."/>
            <person name="Hollinger A."/>
            <person name="Honan T."/>
            <person name="Huard M.D."/>
            <person name="Hughes L."/>
            <person name="Hurhula B."/>
            <person name="Husby M.E."/>
            <person name="Kamat A."/>
            <person name="Kanga B."/>
            <person name="Kashin S."/>
            <person name="Khazanovich D."/>
            <person name="Kisner P."/>
            <person name="Lance K."/>
            <person name="Lara M."/>
            <person name="Lee W."/>
            <person name="Lennon N."/>
            <person name="Letendre F."/>
            <person name="LeVine R."/>
            <person name="Lipovsky A."/>
            <person name="Liu X."/>
            <person name="Liu J."/>
            <person name="Liu S."/>
            <person name="Lokyitsang T."/>
            <person name="Lokyitsang Y."/>
            <person name="Lubonja R."/>
            <person name="Lui A."/>
            <person name="MacDonald P."/>
            <person name="Magnisalis V."/>
            <person name="Maru K."/>
            <person name="Matthews C."/>
            <person name="McCusker W."/>
            <person name="McDonough S."/>
            <person name="Mehta T."/>
            <person name="Meldrim J."/>
            <person name="Meneus L."/>
            <person name="Mihai O."/>
            <person name="Mihalev A."/>
            <person name="Mihova T."/>
            <person name="Mittelman R."/>
            <person name="Mlenga V."/>
            <person name="Montmayeur A."/>
            <person name="Mulrain L."/>
            <person name="Navidi A."/>
            <person name="Naylor J."/>
            <person name="Negash T."/>
            <person name="Nguyen T."/>
            <person name="Nguyen N."/>
            <person name="Nicol R."/>
            <person name="Norbu C."/>
            <person name="Norbu N."/>
            <person name="Novod N."/>
            <person name="O'Neill B."/>
            <person name="Osman S."/>
            <person name="Markiewicz E."/>
            <person name="Oyono O.L."/>
            <person name="Patti C."/>
            <person name="Phunkhang P."/>
            <person name="Pierre F."/>
            <person name="Priest M."/>
            <person name="Raghuraman S."/>
            <person name="Rege F."/>
            <person name="Reyes R."/>
            <person name="Rise C."/>
            <person name="Rogov P."/>
            <person name="Ross K."/>
            <person name="Ryan E."/>
            <person name="Settipalli S."/>
            <person name="Shea T."/>
            <person name="Sherpa N."/>
            <person name="Shi L."/>
            <person name="Shih D."/>
            <person name="Sparrow T."/>
            <person name="Spaulding J."/>
            <person name="Stalker J."/>
            <person name="Stange-Thomann N."/>
            <person name="Stavropoulos S."/>
            <person name="Stone C."/>
            <person name="Strader C."/>
            <person name="Tesfaye S."/>
            <person name="Thomson T."/>
            <person name="Thoulutsang Y."/>
            <person name="Thoulutsang D."/>
            <person name="Topham K."/>
            <person name="Topping I."/>
            <person name="Tsamla T."/>
            <person name="Vassiliev H."/>
            <person name="Vo A."/>
            <person name="Wangchuk T."/>
            <person name="Wangdi T."/>
            <person name="Weiand M."/>
            <person name="Wilkinson J."/>
            <person name="Wilson A."/>
            <person name="Yadav S."/>
            <person name="Young G."/>
            <person name="Yu Q."/>
            <person name="Zembek L."/>
            <person name="Zhong D."/>
            <person name="Zimmer A."/>
            <person name="Zwirko Z."/>
            <person name="Jaffe D.B."/>
            <person name="Alvarez P."/>
            <person name="Brockman W."/>
            <person name="Butler J."/>
            <person name="Chin C."/>
            <person name="Gnerre S."/>
            <person name="Grabherr M."/>
            <person name="Kleber M."/>
            <person name="Mauceli E."/>
            <person name="MacCallum I."/>
        </authorList>
    </citation>
    <scope>NUCLEOTIDE SEQUENCE [LARGE SCALE GENOMIC DNA]</scope>
    <source>
        <strain evidence="3">Tucson 14024-0371.13</strain>
    </source>
</reference>
<dbReference type="EMBL" id="CH902620">
    <property type="protein sequence ID" value="KPU73693.1"/>
    <property type="molecule type" value="Genomic_DNA"/>
</dbReference>